<dbReference type="Pfam" id="PF02687">
    <property type="entry name" value="FtsX"/>
    <property type="match status" value="2"/>
</dbReference>
<dbReference type="Proteomes" id="UP000598271">
    <property type="component" value="Unassembled WGS sequence"/>
</dbReference>
<keyword evidence="4 6" id="KW-1133">Transmembrane helix</keyword>
<evidence type="ECO:0000256" key="1">
    <source>
        <dbReference type="ARBA" id="ARBA00004651"/>
    </source>
</evidence>
<keyword evidence="5 6" id="KW-0472">Membrane</keyword>
<name>A0A8J3G7C8_9BACT</name>
<feature type="transmembrane region" description="Helical" evidence="6">
    <location>
        <begin position="431"/>
        <end position="454"/>
    </location>
</feature>
<keyword evidence="3 6" id="KW-0812">Transmembrane</keyword>
<evidence type="ECO:0000256" key="6">
    <source>
        <dbReference type="SAM" id="Phobius"/>
    </source>
</evidence>
<dbReference type="PANTHER" id="PTHR30572:SF18">
    <property type="entry name" value="ABC-TYPE MACROLIDE FAMILY EXPORT SYSTEM PERMEASE COMPONENT 2"/>
    <property type="match status" value="1"/>
</dbReference>
<evidence type="ECO:0000313" key="10">
    <source>
        <dbReference type="Proteomes" id="UP000598271"/>
    </source>
</evidence>
<feature type="domain" description="MacB-like periplasmic core" evidence="8">
    <location>
        <begin position="31"/>
        <end position="255"/>
    </location>
</feature>
<feature type="transmembrane region" description="Helical" evidence="6">
    <location>
        <begin position="296"/>
        <end position="318"/>
    </location>
</feature>
<evidence type="ECO:0000256" key="3">
    <source>
        <dbReference type="ARBA" id="ARBA00022692"/>
    </source>
</evidence>
<dbReference type="PANTHER" id="PTHR30572">
    <property type="entry name" value="MEMBRANE COMPONENT OF TRANSPORTER-RELATED"/>
    <property type="match status" value="1"/>
</dbReference>
<feature type="domain" description="MacB-like periplasmic core" evidence="8">
    <location>
        <begin position="467"/>
        <end position="616"/>
    </location>
</feature>
<evidence type="ECO:0000256" key="4">
    <source>
        <dbReference type="ARBA" id="ARBA00022989"/>
    </source>
</evidence>
<evidence type="ECO:0000256" key="5">
    <source>
        <dbReference type="ARBA" id="ARBA00023136"/>
    </source>
</evidence>
<feature type="transmembrane region" description="Helical" evidence="6">
    <location>
        <begin position="339"/>
        <end position="365"/>
    </location>
</feature>
<gene>
    <name evidence="9" type="ORF">GCM10007390_04990</name>
</gene>
<reference evidence="9 10" key="1">
    <citation type="journal article" date="2014" name="Int. J. Syst. Evol. Microbiol.">
        <title>Complete genome sequence of Corynebacterium casei LMG S-19264T (=DSM 44701T), isolated from a smear-ripened cheese.</title>
        <authorList>
            <consortium name="US DOE Joint Genome Institute (JGI-PGF)"/>
            <person name="Walter F."/>
            <person name="Albersmeier A."/>
            <person name="Kalinowski J."/>
            <person name="Ruckert C."/>
        </authorList>
    </citation>
    <scope>NUCLEOTIDE SEQUENCE [LARGE SCALE GENOMIC DNA]</scope>
    <source>
        <strain evidence="9 10">KCTC 12866</strain>
    </source>
</reference>
<dbReference type="InterPro" id="IPR025857">
    <property type="entry name" value="MacB_PCD"/>
</dbReference>
<evidence type="ECO:0000256" key="2">
    <source>
        <dbReference type="ARBA" id="ARBA00022475"/>
    </source>
</evidence>
<feature type="transmembrane region" description="Helical" evidence="6">
    <location>
        <begin position="726"/>
        <end position="754"/>
    </location>
</feature>
<protein>
    <submittedName>
        <fullName evidence="9">ABC transporter permease</fullName>
    </submittedName>
</protein>
<comment type="caution">
    <text evidence="9">The sequence shown here is derived from an EMBL/GenBank/DDBJ whole genome shotgun (WGS) entry which is preliminary data.</text>
</comment>
<evidence type="ECO:0000259" key="8">
    <source>
        <dbReference type="Pfam" id="PF12704"/>
    </source>
</evidence>
<keyword evidence="10" id="KW-1185">Reference proteome</keyword>
<dbReference type="Pfam" id="PF12704">
    <property type="entry name" value="MacB_PCD"/>
    <property type="match status" value="2"/>
</dbReference>
<feature type="transmembrane region" description="Helical" evidence="6">
    <location>
        <begin position="385"/>
        <end position="410"/>
    </location>
</feature>
<feature type="domain" description="ABC3 transporter permease C-terminal" evidence="7">
    <location>
        <begin position="693"/>
        <end position="801"/>
    </location>
</feature>
<accession>A0A8J3G7C8</accession>
<evidence type="ECO:0000313" key="9">
    <source>
        <dbReference type="EMBL" id="GHB54874.1"/>
    </source>
</evidence>
<feature type="domain" description="ABC3 transporter permease C-terminal" evidence="7">
    <location>
        <begin position="299"/>
        <end position="411"/>
    </location>
</feature>
<keyword evidence="2" id="KW-1003">Cell membrane</keyword>
<dbReference type="InterPro" id="IPR050250">
    <property type="entry name" value="Macrolide_Exporter_MacB"/>
</dbReference>
<feature type="transmembrane region" description="Helical" evidence="6">
    <location>
        <begin position="32"/>
        <end position="53"/>
    </location>
</feature>
<comment type="subcellular location">
    <subcellularLocation>
        <location evidence="1">Cell membrane</location>
        <topology evidence="1">Multi-pass membrane protein</topology>
    </subcellularLocation>
</comment>
<dbReference type="GO" id="GO:0022857">
    <property type="term" value="F:transmembrane transporter activity"/>
    <property type="evidence" value="ECO:0007669"/>
    <property type="project" value="TreeGrafter"/>
</dbReference>
<proteinExistence type="predicted"/>
<dbReference type="InterPro" id="IPR003838">
    <property type="entry name" value="ABC3_permease_C"/>
</dbReference>
<dbReference type="AlphaFoldDB" id="A0A8J3G7C8"/>
<feature type="transmembrane region" description="Helical" evidence="6">
    <location>
        <begin position="690"/>
        <end position="714"/>
    </location>
</feature>
<dbReference type="GO" id="GO:0005886">
    <property type="term" value="C:plasma membrane"/>
    <property type="evidence" value="ECO:0007669"/>
    <property type="project" value="UniProtKB-SubCell"/>
</dbReference>
<feature type="transmembrane region" description="Helical" evidence="6">
    <location>
        <begin position="774"/>
        <end position="796"/>
    </location>
</feature>
<dbReference type="EMBL" id="BMXF01000001">
    <property type="protein sequence ID" value="GHB54874.1"/>
    <property type="molecule type" value="Genomic_DNA"/>
</dbReference>
<sequence>MIPGLRISESFMLKNYLKIAYRSLLRSKYYSLLNITGLAVGITFAMLIGSYVWGEFRVNRTLRNTERQYIVQSRWKQENMGLEFATLAPIGQALKTQYPTLVADSYAFYGVTATVSHGNNHFRESIQIGDSTLLTMYDFALAAGNPHTALTQPNGIVITETRARKLFGKTDVLNQSLTVETPQSGKQEFTVTGVLKPLPPNSVTHLLTEEAEVFMSLGALPYFGGDLTNWNNTFTVNYVELQPGVSPSDLKKPLAQLIATNAPPNLGKNLTAYLTPLTDYYLESNNGLVRRMITTLAWVALFILLMAVINFVNLSLGSASTRLREIGVRKALGGLRRQLTAQFLTEALVLTLLAMVLSIGLYVLFRPAFSGVVGKDILSLTDLPAGYGWGILALILLVGLLAGGYPALHLSAYSSVDSLKGKERTAAGGRWFRRGLVTAQFTIAVLVFVGAIFVSRQIAFFFDTDLGFNKDALLTVSSLPRDWSPEGVTRMEDLRDQFARLPGVGSASLSYEIPNGSAGLNANVYLPEQDSTQAITMPALTTDEHFAKTYQIDVLSGRYFRPEASQQDADGIVLNESAAKQLGYLSPEAAVGKMVRIQGSLQPFRVLGVIKNFHFGSMHKAIEPLLVGHIQNITIYRYFSFKIEAGEVRPTIAAIEKKWHELFPDSPLEYAFIDQAFEKLYKTELQLEKAAYVATGLSLLVMLLGVVGMVSLTVSRRTKEVGIRKVLGASVAGIVGLFLNEYAWILLVANLIAWPLAYTLLTDWLADYAYHTTITWLPFVQVGVSIALVSALVIGLQVIQTALRNPVESLRSE</sequence>
<evidence type="ECO:0000259" key="7">
    <source>
        <dbReference type="Pfam" id="PF02687"/>
    </source>
</evidence>
<organism evidence="9 10">
    <name type="scientific">Persicitalea jodogahamensis</name>
    <dbReference type="NCBI Taxonomy" id="402147"/>
    <lineage>
        <taxon>Bacteria</taxon>
        <taxon>Pseudomonadati</taxon>
        <taxon>Bacteroidota</taxon>
        <taxon>Cytophagia</taxon>
        <taxon>Cytophagales</taxon>
        <taxon>Spirosomataceae</taxon>
        <taxon>Persicitalea</taxon>
    </lineage>
</organism>